<evidence type="ECO:0000313" key="4">
    <source>
        <dbReference type="Proteomes" id="UP000487882"/>
    </source>
</evidence>
<dbReference type="Proteomes" id="UP000487882">
    <property type="component" value="Unassembled WGS sequence"/>
</dbReference>
<proteinExistence type="predicted"/>
<organism evidence="3 4">
    <name type="scientific">Bifidobacterium canis</name>
    <dbReference type="NCBI Taxonomy" id="2610880"/>
    <lineage>
        <taxon>Bacteria</taxon>
        <taxon>Bacillati</taxon>
        <taxon>Actinomycetota</taxon>
        <taxon>Actinomycetes</taxon>
        <taxon>Bifidobacteriales</taxon>
        <taxon>Bifidobacteriaceae</taxon>
        <taxon>Bifidobacterium</taxon>
    </lineage>
</organism>
<evidence type="ECO:0000259" key="2">
    <source>
        <dbReference type="Pfam" id="PF11350"/>
    </source>
</evidence>
<dbReference type="AlphaFoldDB" id="A0A7K1J6F1"/>
<feature type="region of interest" description="Disordered" evidence="1">
    <location>
        <begin position="54"/>
        <end position="104"/>
    </location>
</feature>
<protein>
    <submittedName>
        <fullName evidence="3">Aquaporin</fullName>
    </submittedName>
</protein>
<name>A0A7K1J6F1_9BIFI</name>
<dbReference type="EMBL" id="WNLP01000007">
    <property type="protein sequence ID" value="MUH60141.1"/>
    <property type="molecule type" value="Genomic_DNA"/>
</dbReference>
<evidence type="ECO:0000313" key="3">
    <source>
        <dbReference type="EMBL" id="MUH60141.1"/>
    </source>
</evidence>
<feature type="compositionally biased region" description="Low complexity" evidence="1">
    <location>
        <begin position="57"/>
        <end position="79"/>
    </location>
</feature>
<evidence type="ECO:0000256" key="1">
    <source>
        <dbReference type="SAM" id="MobiDB-lite"/>
    </source>
</evidence>
<reference evidence="3 4" key="1">
    <citation type="submission" date="2019-09" db="EMBL/GenBank/DDBJ databases">
        <title>Bifidobacterium canis sp. nov., isolated from the digestive tract of German Shepherd dog puppy.</title>
        <authorList>
            <person name="Bunesova V."/>
        </authorList>
    </citation>
    <scope>NUCLEOTIDE SEQUENCE [LARGE SCALE GENOMIC DNA]</scope>
    <source>
        <strain evidence="3 4">GSD1FS</strain>
    </source>
</reference>
<accession>A0A7K1J6F1</accession>
<gene>
    <name evidence="3" type="ORF">GSD1FS_1494</name>
</gene>
<dbReference type="InterPro" id="IPR022603">
    <property type="entry name" value="DUF3152"/>
</dbReference>
<dbReference type="SUPFAM" id="SSF55486">
    <property type="entry name" value="Metalloproteases ('zincins'), catalytic domain"/>
    <property type="match status" value="1"/>
</dbReference>
<feature type="domain" description="DUF3152" evidence="2">
    <location>
        <begin position="151"/>
        <end position="281"/>
    </location>
</feature>
<comment type="caution">
    <text evidence="3">The sequence shown here is derived from an EMBL/GenBank/DDBJ whole genome shotgun (WGS) entry which is preliminary data.</text>
</comment>
<keyword evidence="4" id="KW-1185">Reference proteome</keyword>
<dbReference type="Pfam" id="PF11350">
    <property type="entry name" value="DUF3152"/>
    <property type="match status" value="1"/>
</dbReference>
<dbReference type="RefSeq" id="WP_155589002.1">
    <property type="nucleotide sequence ID" value="NZ_WNLP01000007.1"/>
</dbReference>
<feature type="compositionally biased region" description="Basic and acidic residues" evidence="1">
    <location>
        <begin position="80"/>
        <end position="96"/>
    </location>
</feature>
<sequence>MTTSNPRQTPRRKKPIPRRVYIFRRIKVAVIAVLWIVAVTLSVIGESHALFPAQQNSSATSAPTASASAKKTAESAKTSESQKSEAQSEKTEKSEKTQTPAEQDAKEIAALEASISDSQRTQILEQAKKAAQDNGHEPVTLQYCVATNGNVGSVEGFDNTVFRVLNNAQGWPKAGVVFEQTNDANACEFTVTLAEASKLPEYSSGCSTEYSCRVGVNVIINKTRWDSGVEHWLAGGHTLSQYRTMVINHEVGHMLGHVDNENVCEGTGKAAPLMQEQSMDLRGCVPNAWPLDKELWTSYTA</sequence>